<evidence type="ECO:0008006" key="4">
    <source>
        <dbReference type="Google" id="ProtNLM"/>
    </source>
</evidence>
<evidence type="ECO:0000313" key="3">
    <source>
        <dbReference type="Proteomes" id="UP000613401"/>
    </source>
</evidence>
<dbReference type="RefSeq" id="XP_045256325.1">
    <property type="nucleotide sequence ID" value="XM_045409080.1"/>
</dbReference>
<gene>
    <name evidence="2" type="ORF">GCG54_00009131</name>
</gene>
<dbReference type="AlphaFoldDB" id="A0A8H8WNP5"/>
<organism evidence="2 3">
    <name type="scientific">Colletotrichum gloeosporioides</name>
    <name type="common">Anthracnose fungus</name>
    <name type="synonym">Glomerella cingulata</name>
    <dbReference type="NCBI Taxonomy" id="474922"/>
    <lineage>
        <taxon>Eukaryota</taxon>
        <taxon>Fungi</taxon>
        <taxon>Dikarya</taxon>
        <taxon>Ascomycota</taxon>
        <taxon>Pezizomycotina</taxon>
        <taxon>Sordariomycetes</taxon>
        <taxon>Hypocreomycetidae</taxon>
        <taxon>Glomerellales</taxon>
        <taxon>Glomerellaceae</taxon>
        <taxon>Colletotrichum</taxon>
        <taxon>Colletotrichum gloeosporioides species complex</taxon>
    </lineage>
</organism>
<reference evidence="2" key="2">
    <citation type="submission" date="2020-03" db="EMBL/GenBank/DDBJ databases">
        <authorList>
            <person name="Fu F.-F."/>
            <person name="Chen J."/>
        </authorList>
    </citation>
    <scope>NUCLEOTIDE SEQUENCE</scope>
    <source>
        <strain evidence="2">Lc1</strain>
    </source>
</reference>
<proteinExistence type="predicted"/>
<sequence>MASAGYQQHYRSHSSASSGSFNEASFNGARSPQHGGGDDDDDDDDHAHAAAADSGITVPDLKANWRQIQELTQCVGSTLDERGCDAAFREYAKVKEHAELCRSLLRRRRRRTLSSADRAVVDPRSPLSRRNLALSWNVEPDDEEEHSEAGPSREACLAAIREWKACMEAVMGALRASLAATYRSHEPGATPEMTESLFRDVDFRASAIQEMRRARIDGGALGGFSRAKYDVRFRNLDRMEKEAIEIARVLQSGEAGCGFEDGRAGEVEEVVISAAGDAVLEFNSGGEVRRFRVSSAMLAETSPIFERMFTGRRKLEVGPGWGEDNGDLEGELPPLPPTEGFVCEDGSVARLYRMPQAERDEEGALGILLAAAHMRNDAVPREVSFARFVAVAEACLRYRCTSPMELVVEHRWLPWWIHMGSEEMPDGMLVVSFVFGFRQLFTRMSKTAVLNLRSEEELRAKRWPERVKERVWGVREVKMGQVEGVCREALREYLRGPGGGGGEEEHGGLKGVVDGDGARGSAVLKGRTRCPRGSQACDAMNLGWLMLVFGELGLLGTVMKEGVLGDAKRPDRSLAELVELLRTIESPPQAIHRGGLCDPASRLRAAVSDVYNSVSGLTLFEVSGRAHGWGLSRHRSGEVQAVLQRGLKVAGEVQRPEELRRVEEDPEAEEAKGPSGVTDHVRLRILKGMESVDDLHAAALADRAFYRVFKENEGLLMRRFVKAHRRKTLMKLTSMDVIGGGEQKAMKGEGDLLKMEREAEAEAEAATVVDGRARERDGVDDLVLGFGGLGMEDEVDELVRGVEVLGVRVDEMEKVRKAAASAPPFPSAPPPFHQRSMTCGDLTTERMSDEEVQRILWPDDPLPVAIRPSVKDMKEKFRRSDPAFVEEKMLLGVEGKQLGIDRDRRVGLVRDRG</sequence>
<protein>
    <recommendedName>
        <fullName evidence="4">BTB domain-containing protein</fullName>
    </recommendedName>
</protein>
<keyword evidence="3" id="KW-1185">Reference proteome</keyword>
<reference evidence="2" key="1">
    <citation type="journal article" date="2020" name="Phytopathology">
        <title>Genome sequence and comparative analysis of Colletotrichum gloeosporioides isolated from Liriodendron leaves.</title>
        <authorList>
            <person name="Fu F.F."/>
            <person name="Hao Z."/>
            <person name="Wang P."/>
            <person name="Lu Y."/>
            <person name="Xue L.J."/>
            <person name="Wei G."/>
            <person name="Tian Y."/>
            <person name="Baishi H."/>
            <person name="Xu H."/>
            <person name="Shi J."/>
            <person name="Cheng T."/>
            <person name="Wang G."/>
            <person name="Yi Y."/>
            <person name="Chen J."/>
        </authorList>
    </citation>
    <scope>NUCLEOTIDE SEQUENCE</scope>
    <source>
        <strain evidence="2">Lc1</strain>
    </source>
</reference>
<dbReference type="GeneID" id="69016265"/>
<evidence type="ECO:0000313" key="2">
    <source>
        <dbReference type="EMBL" id="KAF3797161.1"/>
    </source>
</evidence>
<dbReference type="EMBL" id="WVTB01000117">
    <property type="protein sequence ID" value="KAF3797161.1"/>
    <property type="molecule type" value="Genomic_DNA"/>
</dbReference>
<feature type="compositionally biased region" description="Low complexity" evidence="1">
    <location>
        <begin position="13"/>
        <end position="28"/>
    </location>
</feature>
<evidence type="ECO:0000256" key="1">
    <source>
        <dbReference type="SAM" id="MobiDB-lite"/>
    </source>
</evidence>
<comment type="caution">
    <text evidence="2">The sequence shown here is derived from an EMBL/GenBank/DDBJ whole genome shotgun (WGS) entry which is preliminary data.</text>
</comment>
<accession>A0A8H8WNP5</accession>
<dbReference type="Proteomes" id="UP000613401">
    <property type="component" value="Unassembled WGS sequence"/>
</dbReference>
<feature type="region of interest" description="Disordered" evidence="1">
    <location>
        <begin position="1"/>
        <end position="47"/>
    </location>
</feature>
<name>A0A8H8WNP5_COLGL</name>